<dbReference type="SUPFAM" id="SSF50494">
    <property type="entry name" value="Trypsin-like serine proteases"/>
    <property type="match status" value="1"/>
</dbReference>
<keyword evidence="7" id="KW-0732">Signal</keyword>
<gene>
    <name evidence="9" type="primary">TRY1</name>
</gene>
<evidence type="ECO:0000313" key="9">
    <source>
        <dbReference type="EMBL" id="JAC56500.1"/>
    </source>
</evidence>
<dbReference type="InterPro" id="IPR001314">
    <property type="entry name" value="Peptidase_S1A"/>
</dbReference>
<evidence type="ECO:0000259" key="8">
    <source>
        <dbReference type="PROSITE" id="PS50240"/>
    </source>
</evidence>
<keyword evidence="2" id="KW-0964">Secreted</keyword>
<dbReference type="Pfam" id="PF00089">
    <property type="entry name" value="Trypsin"/>
    <property type="match status" value="1"/>
</dbReference>
<keyword evidence="5" id="KW-0720">Serine protease</keyword>
<dbReference type="FunFam" id="2.40.10.10:FF:000068">
    <property type="entry name" value="transmembrane protease serine 2"/>
    <property type="match status" value="1"/>
</dbReference>
<dbReference type="GO" id="GO:0006508">
    <property type="term" value="P:proteolysis"/>
    <property type="evidence" value="ECO:0007669"/>
    <property type="project" value="UniProtKB-KW"/>
</dbReference>
<dbReference type="PANTHER" id="PTHR24264:SF65">
    <property type="entry name" value="SRCR DOMAIN-CONTAINING PROTEIN"/>
    <property type="match status" value="1"/>
</dbReference>
<protein>
    <submittedName>
        <fullName evidence="9">Trypsin-1</fullName>
    </submittedName>
</protein>
<accession>A0A034WQN1</accession>
<dbReference type="InterPro" id="IPR050127">
    <property type="entry name" value="Serine_Proteases_S1"/>
</dbReference>
<evidence type="ECO:0000256" key="4">
    <source>
        <dbReference type="ARBA" id="ARBA00022801"/>
    </source>
</evidence>
<name>A0A034WQN1_BACDO</name>
<evidence type="ECO:0000256" key="3">
    <source>
        <dbReference type="ARBA" id="ARBA00022670"/>
    </source>
</evidence>
<feature type="chain" id="PRO_5001557975" evidence="7">
    <location>
        <begin position="23"/>
        <end position="299"/>
    </location>
</feature>
<evidence type="ECO:0000256" key="5">
    <source>
        <dbReference type="ARBA" id="ARBA00022825"/>
    </source>
</evidence>
<organism evidence="9">
    <name type="scientific">Bactrocera dorsalis</name>
    <name type="common">Oriental fruit fly</name>
    <name type="synonym">Dacus dorsalis</name>
    <dbReference type="NCBI Taxonomy" id="27457"/>
    <lineage>
        <taxon>Eukaryota</taxon>
        <taxon>Metazoa</taxon>
        <taxon>Ecdysozoa</taxon>
        <taxon>Arthropoda</taxon>
        <taxon>Hexapoda</taxon>
        <taxon>Insecta</taxon>
        <taxon>Pterygota</taxon>
        <taxon>Neoptera</taxon>
        <taxon>Endopterygota</taxon>
        <taxon>Diptera</taxon>
        <taxon>Brachycera</taxon>
        <taxon>Muscomorpha</taxon>
        <taxon>Tephritoidea</taxon>
        <taxon>Tephritidae</taxon>
        <taxon>Bactrocera</taxon>
        <taxon>Bactrocera</taxon>
    </lineage>
</organism>
<dbReference type="PRINTS" id="PR00722">
    <property type="entry name" value="CHYMOTRYPSIN"/>
</dbReference>
<dbReference type="OrthoDB" id="10059102at2759"/>
<dbReference type="InterPro" id="IPR009003">
    <property type="entry name" value="Peptidase_S1_PA"/>
</dbReference>
<sequence>MFSVNIYLYVFVLLQSSQLSKAFIVNSTSDGDYKFLVAGGQRTPGVQNYTRFMVSLRQRTATKYFGDNHYCAGVIISYRWIVTAAQCMVYPSKIPRRPRTIIVVIGTANRIMHSNTTRLMAVDRVVVNRNFTLHSTHDIGLLRLKSRITLNARVQIMPLPTGPPPYGEVCIVLGWGRLYYGGPYAGSVSHVGLQLFTEEHCKKAHPRYSPGDLCASYQGRFDHDPCTGDAGGPLVCRGKFVAVVSWTLGCGRKETPSLYTDIYYNLKWIKSVMAGQSRLSVLKELKILILIYFVLLYSS</sequence>
<keyword evidence="6" id="KW-1015">Disulfide bond</keyword>
<feature type="domain" description="Peptidase S1" evidence="8">
    <location>
        <begin position="37"/>
        <end position="274"/>
    </location>
</feature>
<dbReference type="PROSITE" id="PS50240">
    <property type="entry name" value="TRYPSIN_DOM"/>
    <property type="match status" value="1"/>
</dbReference>
<dbReference type="CDD" id="cd00190">
    <property type="entry name" value="Tryp_SPc"/>
    <property type="match status" value="1"/>
</dbReference>
<evidence type="ECO:0000256" key="2">
    <source>
        <dbReference type="ARBA" id="ARBA00022525"/>
    </source>
</evidence>
<keyword evidence="4" id="KW-0378">Hydrolase</keyword>
<evidence type="ECO:0000256" key="6">
    <source>
        <dbReference type="ARBA" id="ARBA00023157"/>
    </source>
</evidence>
<comment type="subcellular location">
    <subcellularLocation>
        <location evidence="1">Secreted</location>
    </subcellularLocation>
</comment>
<reference evidence="9" key="1">
    <citation type="journal article" date="2014" name="BMC Genomics">
        <title>Characterizing the developmental transcriptome of the oriental fruit fly, Bactrocera dorsalis (Diptera: Tephritidae) through comparative genomic analysis with Drosophila melanogaster utilizing modENCODE datasets.</title>
        <authorList>
            <person name="Geib S.M."/>
            <person name="Calla B."/>
            <person name="Hall B."/>
            <person name="Hou S."/>
            <person name="Manoukis N.C."/>
        </authorList>
    </citation>
    <scope>NUCLEOTIDE SEQUENCE</scope>
    <source>
        <strain evidence="9">Punador</strain>
    </source>
</reference>
<feature type="signal peptide" evidence="7">
    <location>
        <begin position="1"/>
        <end position="22"/>
    </location>
</feature>
<dbReference type="Gene3D" id="2.40.10.10">
    <property type="entry name" value="Trypsin-like serine proteases"/>
    <property type="match status" value="1"/>
</dbReference>
<dbReference type="SMART" id="SM00020">
    <property type="entry name" value="Tryp_SPc"/>
    <property type="match status" value="1"/>
</dbReference>
<dbReference type="GO" id="GO:0004252">
    <property type="term" value="F:serine-type endopeptidase activity"/>
    <property type="evidence" value="ECO:0007669"/>
    <property type="project" value="InterPro"/>
</dbReference>
<dbReference type="PANTHER" id="PTHR24264">
    <property type="entry name" value="TRYPSIN-RELATED"/>
    <property type="match status" value="1"/>
</dbReference>
<proteinExistence type="predicted"/>
<dbReference type="EMBL" id="GAKP01002452">
    <property type="protein sequence ID" value="JAC56500.1"/>
    <property type="molecule type" value="Transcribed_RNA"/>
</dbReference>
<dbReference type="GO" id="GO:0005615">
    <property type="term" value="C:extracellular space"/>
    <property type="evidence" value="ECO:0007669"/>
    <property type="project" value="TreeGrafter"/>
</dbReference>
<dbReference type="AlphaFoldDB" id="A0A034WQN1"/>
<dbReference type="InterPro" id="IPR001254">
    <property type="entry name" value="Trypsin_dom"/>
</dbReference>
<evidence type="ECO:0000256" key="7">
    <source>
        <dbReference type="SAM" id="SignalP"/>
    </source>
</evidence>
<keyword evidence="3" id="KW-0645">Protease</keyword>
<evidence type="ECO:0000256" key="1">
    <source>
        <dbReference type="ARBA" id="ARBA00004613"/>
    </source>
</evidence>
<dbReference type="InterPro" id="IPR043504">
    <property type="entry name" value="Peptidase_S1_PA_chymotrypsin"/>
</dbReference>